<reference evidence="1" key="1">
    <citation type="submission" date="2014-09" db="EMBL/GenBank/DDBJ databases">
        <authorList>
            <person name="Magalhaes I.L.F."/>
            <person name="Oliveira U."/>
            <person name="Santos F.R."/>
            <person name="Vidigal T.H.D.A."/>
            <person name="Brescovit A.D."/>
            <person name="Santos A.J."/>
        </authorList>
    </citation>
    <scope>NUCLEOTIDE SEQUENCE</scope>
    <source>
        <tissue evidence="1">Shoot tissue taken approximately 20 cm above the soil surface</tissue>
    </source>
</reference>
<protein>
    <submittedName>
        <fullName evidence="1">Uncharacterized protein</fullName>
    </submittedName>
</protein>
<organism evidence="1">
    <name type="scientific">Arundo donax</name>
    <name type="common">Giant reed</name>
    <name type="synonym">Donax arundinaceus</name>
    <dbReference type="NCBI Taxonomy" id="35708"/>
    <lineage>
        <taxon>Eukaryota</taxon>
        <taxon>Viridiplantae</taxon>
        <taxon>Streptophyta</taxon>
        <taxon>Embryophyta</taxon>
        <taxon>Tracheophyta</taxon>
        <taxon>Spermatophyta</taxon>
        <taxon>Magnoliopsida</taxon>
        <taxon>Liliopsida</taxon>
        <taxon>Poales</taxon>
        <taxon>Poaceae</taxon>
        <taxon>PACMAD clade</taxon>
        <taxon>Arundinoideae</taxon>
        <taxon>Arundineae</taxon>
        <taxon>Arundo</taxon>
    </lineage>
</organism>
<dbReference type="AlphaFoldDB" id="A0A0A9GIR7"/>
<proteinExistence type="predicted"/>
<reference evidence="1" key="2">
    <citation type="journal article" date="2015" name="Data Brief">
        <title>Shoot transcriptome of the giant reed, Arundo donax.</title>
        <authorList>
            <person name="Barrero R.A."/>
            <person name="Guerrero F.D."/>
            <person name="Moolhuijzen P."/>
            <person name="Goolsby J.A."/>
            <person name="Tidwell J."/>
            <person name="Bellgard S.E."/>
            <person name="Bellgard M.I."/>
        </authorList>
    </citation>
    <scope>NUCLEOTIDE SEQUENCE</scope>
    <source>
        <tissue evidence="1">Shoot tissue taken approximately 20 cm above the soil surface</tissue>
    </source>
</reference>
<name>A0A0A9GIR7_ARUDO</name>
<dbReference type="EMBL" id="GBRH01172891">
    <property type="protein sequence ID" value="JAE25005.1"/>
    <property type="molecule type" value="Transcribed_RNA"/>
</dbReference>
<accession>A0A0A9GIR7</accession>
<evidence type="ECO:0000313" key="1">
    <source>
        <dbReference type="EMBL" id="JAE25005.1"/>
    </source>
</evidence>
<sequence>MAGNRAHFLEDLWRGISRKALQRKRVTTRNSADRFQMFKMLQLAGRCFRA</sequence>